<feature type="region of interest" description="Disordered" evidence="1">
    <location>
        <begin position="118"/>
        <end position="268"/>
    </location>
</feature>
<feature type="transmembrane region" description="Helical" evidence="2">
    <location>
        <begin position="88"/>
        <end position="106"/>
    </location>
</feature>
<keyword evidence="2" id="KW-0812">Transmembrane</keyword>
<dbReference type="EMBL" id="SDOX01000016">
    <property type="protein sequence ID" value="TFJ85088.1"/>
    <property type="molecule type" value="Genomic_DNA"/>
</dbReference>
<keyword evidence="4" id="KW-1185">Reference proteome</keyword>
<accession>A0A4D9D8X0</accession>
<proteinExistence type="predicted"/>
<protein>
    <recommendedName>
        <fullName evidence="5">Urease accessory protein UreH-like transmembrane domain-containing protein</fullName>
    </recommendedName>
</protein>
<evidence type="ECO:0000313" key="4">
    <source>
        <dbReference type="Proteomes" id="UP000355283"/>
    </source>
</evidence>
<feature type="compositionally biased region" description="Basic and acidic residues" evidence="1">
    <location>
        <begin position="201"/>
        <end position="237"/>
    </location>
</feature>
<dbReference type="InterPro" id="IPR052776">
    <property type="entry name" value="Chloro_ReproSupport/MetalTrans"/>
</dbReference>
<feature type="transmembrane region" description="Helical" evidence="2">
    <location>
        <begin position="56"/>
        <end position="76"/>
    </location>
</feature>
<keyword evidence="2" id="KW-0472">Membrane</keyword>
<evidence type="ECO:0000256" key="1">
    <source>
        <dbReference type="SAM" id="MobiDB-lite"/>
    </source>
</evidence>
<feature type="compositionally biased region" description="Basic and acidic residues" evidence="1">
    <location>
        <begin position="246"/>
        <end position="256"/>
    </location>
</feature>
<organism evidence="3 4">
    <name type="scientific">Nannochloropsis salina CCMP1776</name>
    <dbReference type="NCBI Taxonomy" id="1027361"/>
    <lineage>
        <taxon>Eukaryota</taxon>
        <taxon>Sar</taxon>
        <taxon>Stramenopiles</taxon>
        <taxon>Ochrophyta</taxon>
        <taxon>Eustigmatophyceae</taxon>
        <taxon>Eustigmatales</taxon>
        <taxon>Monodopsidaceae</taxon>
        <taxon>Microchloropsis</taxon>
        <taxon>Microchloropsis salina</taxon>
    </lineage>
</organism>
<comment type="caution">
    <text evidence="3">The sequence shown here is derived from an EMBL/GenBank/DDBJ whole genome shotgun (WGS) entry which is preliminary data.</text>
</comment>
<feature type="transmembrane region" description="Helical" evidence="2">
    <location>
        <begin position="366"/>
        <end position="385"/>
    </location>
</feature>
<dbReference type="Proteomes" id="UP000355283">
    <property type="component" value="Unassembled WGS sequence"/>
</dbReference>
<evidence type="ECO:0008006" key="5">
    <source>
        <dbReference type="Google" id="ProtNLM"/>
    </source>
</evidence>
<dbReference type="AlphaFoldDB" id="A0A4D9D8X0"/>
<reference evidence="3 4" key="1">
    <citation type="submission" date="2019-01" db="EMBL/GenBank/DDBJ databases">
        <title>Nuclear Genome Assembly of the Microalgal Biofuel strain Nannochloropsis salina CCMP1776.</title>
        <authorList>
            <person name="Hovde B."/>
        </authorList>
    </citation>
    <scope>NUCLEOTIDE SEQUENCE [LARGE SCALE GENOMIC DNA]</scope>
    <source>
        <strain evidence="3 4">CCMP1776</strain>
    </source>
</reference>
<dbReference type="PANTHER" id="PTHR33876">
    <property type="entry name" value="UNNAMED PRODUCT"/>
    <property type="match status" value="1"/>
</dbReference>
<dbReference type="OrthoDB" id="669460at2759"/>
<keyword evidence="2" id="KW-1133">Transmembrane helix</keyword>
<evidence type="ECO:0000313" key="3">
    <source>
        <dbReference type="EMBL" id="TFJ85088.1"/>
    </source>
</evidence>
<feature type="transmembrane region" description="Helical" evidence="2">
    <location>
        <begin position="326"/>
        <end position="346"/>
    </location>
</feature>
<feature type="transmembrane region" description="Helical" evidence="2">
    <location>
        <begin position="293"/>
        <end position="314"/>
    </location>
</feature>
<sequence length="393" mass="41267">MLTAIGAVAVSPAEAGKLIATGLAFGCIHVLSGADHLSALATLAVGSRFKAFGLGIRWGLGHSSGLILVALIILGLGDKIDPKVLEHTCSWIVGVFMIALGVWGIHKACRNEAIRKAAATMEGKETRGRSSLRGVEGMEEGRGPASEYGDAQDTSDGTHAPAPSESPPTTHCGPASSTSSSSTAREEDEEGGLELVPTSQAKREGSRSEGGDGKEDCGGSRRVNDETDAIDCAHEEQPCGMQEQDASEKSPERDMSASEPFLEEDQGRRRQSLPKRCLACLRVDLESPTVQRIVAFGVGIVHGIAGPGGVLGVLPAARLHSWPKATIYLATFCLSSTLIMGIFAALYGECTSRLGAARNIEFRLEIFSASLSLIVGVLWMSLILAGKLDSVFP</sequence>
<dbReference type="PANTHER" id="PTHR33876:SF4">
    <property type="entry name" value="CHLOROPLAST PROTEIN FOR GROWTH AND FERTILITY 2"/>
    <property type="match status" value="1"/>
</dbReference>
<evidence type="ECO:0000256" key="2">
    <source>
        <dbReference type="SAM" id="Phobius"/>
    </source>
</evidence>
<gene>
    <name evidence="3" type="ORF">NSK_003512</name>
</gene>
<name>A0A4D9D8X0_9STRA</name>